<organism evidence="3 4">
    <name type="scientific">Marchantia polymorpha subsp. ruderalis</name>
    <dbReference type="NCBI Taxonomy" id="1480154"/>
    <lineage>
        <taxon>Eukaryota</taxon>
        <taxon>Viridiplantae</taxon>
        <taxon>Streptophyta</taxon>
        <taxon>Embryophyta</taxon>
        <taxon>Marchantiophyta</taxon>
        <taxon>Marchantiopsida</taxon>
        <taxon>Marchantiidae</taxon>
        <taxon>Marchantiales</taxon>
        <taxon>Marchantiaceae</taxon>
        <taxon>Marchantia</taxon>
    </lineage>
</organism>
<evidence type="ECO:0000313" key="4">
    <source>
        <dbReference type="Proteomes" id="UP000077202"/>
    </source>
</evidence>
<feature type="signal peptide" evidence="2">
    <location>
        <begin position="1"/>
        <end position="21"/>
    </location>
</feature>
<accession>A0A176VL12</accession>
<keyword evidence="2" id="KW-0732">Signal</keyword>
<evidence type="ECO:0000256" key="1">
    <source>
        <dbReference type="SAM" id="MobiDB-lite"/>
    </source>
</evidence>
<sequence>MSVWAICLSLVVIACVLIGDGNSINRLGRPLSMKAAPGTYLAIIGRQSVNILDPAKAKALAAGKKKRKDAPRRRTASVGPNTQPDSSQPTALDQAATPVVAHGTAGAISHTPVTENQQAAKKPKRDHASTNVNWQFKSAWTILYTSLHFNSTTKVAHCEQQVIQAAINTTHDDAKRKKLVQLQAIVYLLLKGRPMNAFLDIADMFCAARCKHIDRSHWTDDSGWEMVDALDAVLVEELKHRVNASPVIALTIDDSNAYDLT</sequence>
<feature type="region of interest" description="Disordered" evidence="1">
    <location>
        <begin position="60"/>
        <end position="94"/>
    </location>
</feature>
<feature type="compositionally biased region" description="Polar residues" evidence="1">
    <location>
        <begin position="78"/>
        <end position="91"/>
    </location>
</feature>
<evidence type="ECO:0000256" key="2">
    <source>
        <dbReference type="SAM" id="SignalP"/>
    </source>
</evidence>
<feature type="compositionally biased region" description="Basic residues" evidence="1">
    <location>
        <begin position="63"/>
        <end position="75"/>
    </location>
</feature>
<dbReference type="Proteomes" id="UP000077202">
    <property type="component" value="Unassembled WGS sequence"/>
</dbReference>
<reference evidence="3" key="1">
    <citation type="submission" date="2016-03" db="EMBL/GenBank/DDBJ databases">
        <title>Mechanisms controlling the formation of the plant cell surface in tip-growing cells are functionally conserved among land plants.</title>
        <authorList>
            <person name="Honkanen S."/>
            <person name="Jones V.A."/>
            <person name="Morieri G."/>
            <person name="Champion C."/>
            <person name="Hetherington A.J."/>
            <person name="Kelly S."/>
            <person name="Saint-Marcoux D."/>
            <person name="Proust H."/>
            <person name="Prescott H."/>
            <person name="Dolan L."/>
        </authorList>
    </citation>
    <scope>NUCLEOTIDE SEQUENCE [LARGE SCALE GENOMIC DNA]</scope>
    <source>
        <tissue evidence="3">Whole gametophyte</tissue>
    </source>
</reference>
<name>A0A176VL12_MARPO</name>
<feature type="chain" id="PRO_5008051860" evidence="2">
    <location>
        <begin position="22"/>
        <end position="261"/>
    </location>
</feature>
<evidence type="ECO:0000313" key="3">
    <source>
        <dbReference type="EMBL" id="OAE20456.1"/>
    </source>
</evidence>
<gene>
    <name evidence="3" type="ORF">AXG93_4698s1060</name>
</gene>
<protein>
    <submittedName>
        <fullName evidence="3">Uncharacterized protein</fullName>
    </submittedName>
</protein>
<dbReference type="AlphaFoldDB" id="A0A176VL12"/>
<feature type="region of interest" description="Disordered" evidence="1">
    <location>
        <begin position="109"/>
        <end position="128"/>
    </location>
</feature>
<proteinExistence type="predicted"/>
<dbReference type="EMBL" id="LVLJ01003604">
    <property type="protein sequence ID" value="OAE20456.1"/>
    <property type="molecule type" value="Genomic_DNA"/>
</dbReference>
<keyword evidence="4" id="KW-1185">Reference proteome</keyword>
<comment type="caution">
    <text evidence="3">The sequence shown here is derived from an EMBL/GenBank/DDBJ whole genome shotgun (WGS) entry which is preliminary data.</text>
</comment>